<evidence type="ECO:0000256" key="5">
    <source>
        <dbReference type="ARBA" id="ARBA00022737"/>
    </source>
</evidence>
<dbReference type="GO" id="GO:0050660">
    <property type="term" value="F:flavin adenine dinucleotide binding"/>
    <property type="evidence" value="ECO:0007669"/>
    <property type="project" value="InterPro"/>
</dbReference>
<dbReference type="InterPro" id="IPR000644">
    <property type="entry name" value="CBS_dom"/>
</dbReference>
<dbReference type="SUPFAM" id="SSF54631">
    <property type="entry name" value="CBS-domain pair"/>
    <property type="match status" value="1"/>
</dbReference>
<evidence type="ECO:0000259" key="12">
    <source>
        <dbReference type="PROSITE" id="PS51371"/>
    </source>
</evidence>
<dbReference type="PROSITE" id="PS51846">
    <property type="entry name" value="CNNM"/>
    <property type="match status" value="1"/>
</dbReference>
<evidence type="ECO:0000256" key="8">
    <source>
        <dbReference type="ARBA" id="ARBA00023136"/>
    </source>
</evidence>
<keyword evidence="8 10" id="KW-0472">Membrane</keyword>
<feature type="domain" description="CBS" evidence="12">
    <location>
        <begin position="276"/>
        <end position="333"/>
    </location>
</feature>
<accession>A0A8J2XKV3</accession>
<keyword evidence="5" id="KW-0677">Repeat</keyword>
<dbReference type="InterPro" id="IPR036318">
    <property type="entry name" value="FAD-bd_PCMH-like_sf"/>
</dbReference>
<comment type="similarity">
    <text evidence="2">Belongs to the UPF0053 family.</text>
</comment>
<evidence type="ECO:0000256" key="11">
    <source>
        <dbReference type="SAM" id="Phobius"/>
    </source>
</evidence>
<comment type="caution">
    <text evidence="14">The sequence shown here is derived from an EMBL/GenBank/DDBJ whole genome shotgun (WGS) entry which is preliminary data.</text>
</comment>
<evidence type="ECO:0000256" key="4">
    <source>
        <dbReference type="ARBA" id="ARBA00022692"/>
    </source>
</evidence>
<dbReference type="InterPro" id="IPR005170">
    <property type="entry name" value="Transptr-assoc_dom"/>
</dbReference>
<evidence type="ECO:0000256" key="7">
    <source>
        <dbReference type="ARBA" id="ARBA00023122"/>
    </source>
</evidence>
<evidence type="ECO:0000256" key="1">
    <source>
        <dbReference type="ARBA" id="ARBA00004651"/>
    </source>
</evidence>
<keyword evidence="6 10" id="KW-1133">Transmembrane helix</keyword>
<dbReference type="EMBL" id="BMFY01000008">
    <property type="protein sequence ID" value="GGA17446.1"/>
    <property type="molecule type" value="Genomic_DNA"/>
</dbReference>
<reference evidence="14" key="2">
    <citation type="submission" date="2020-09" db="EMBL/GenBank/DDBJ databases">
        <authorList>
            <person name="Sun Q."/>
            <person name="Zhou Y."/>
        </authorList>
    </citation>
    <scope>NUCLEOTIDE SEQUENCE</scope>
    <source>
        <strain evidence="14">CGMCC 1.12785</strain>
    </source>
</reference>
<dbReference type="InterPro" id="IPR002550">
    <property type="entry name" value="CNNM"/>
</dbReference>
<dbReference type="FunFam" id="3.10.580.10:FF:000002">
    <property type="entry name" value="Magnesium/cobalt efflux protein CorC"/>
    <property type="match status" value="1"/>
</dbReference>
<dbReference type="InterPro" id="IPR044751">
    <property type="entry name" value="Ion_transp-like_CBS"/>
</dbReference>
<dbReference type="InterPro" id="IPR046342">
    <property type="entry name" value="CBS_dom_sf"/>
</dbReference>
<protein>
    <submittedName>
        <fullName evidence="14">Membrane protein</fullName>
    </submittedName>
</protein>
<dbReference type="RefSeq" id="WP_188550810.1">
    <property type="nucleotide sequence ID" value="NZ_BMFY01000008.1"/>
</dbReference>
<keyword evidence="15" id="KW-1185">Reference proteome</keyword>
<sequence>MPDPLVLALILLALGLLGFAAVLAAEEAAVTSVPHQRVRESEEEGRRGVRSLKAVLEDLPTHINVLVFMRTLCETGATVSITMILVELVDMGWRGFFLALGVSAVLVFTVAGVSPRTIGRGRPLEVALLLSWLAHGLRRGLGPLARILVWLGNMLAPGKVLKDGPFVTEEQLRDLVERASASDVIEDEEREMIQSVFQLGDTTARQVMVPRPDLVTVGADTSLHDSVSLFHRSGFSRVPVVGESEDDVLGVLYLKDVARRLHLHPEQGETVTAAELARKVSFVPETKPIDDLLRYMQREATHVCIVVDEYGGTAGLITIEDIVEEIVGDIDDEHDAVDEDIVDLGDGSYRISTRMHLHELAELWDMRLEDEDVTTLGGLLAKALGRVPIAGSTAVTHGLRIEALPGTGRRHRVTSLIVRREEHQQEEAPR</sequence>
<feature type="transmembrane region" description="Helical" evidence="11">
    <location>
        <begin position="93"/>
        <end position="113"/>
    </location>
</feature>
<evidence type="ECO:0000256" key="6">
    <source>
        <dbReference type="ARBA" id="ARBA00022989"/>
    </source>
</evidence>
<dbReference type="Proteomes" id="UP000616114">
    <property type="component" value="Unassembled WGS sequence"/>
</dbReference>
<dbReference type="PANTHER" id="PTHR22777:SF32">
    <property type="entry name" value="UPF0053 INNER MEMBRANE PROTEIN YFJD"/>
    <property type="match status" value="1"/>
</dbReference>
<gene>
    <name evidence="14" type="ORF">GCM10011333_20690</name>
</gene>
<feature type="domain" description="CBS" evidence="12">
    <location>
        <begin position="208"/>
        <end position="270"/>
    </location>
</feature>
<organism evidence="14 15">
    <name type="scientific">Sediminivirga luteola</name>
    <dbReference type="NCBI Taxonomy" id="1774748"/>
    <lineage>
        <taxon>Bacteria</taxon>
        <taxon>Bacillati</taxon>
        <taxon>Actinomycetota</taxon>
        <taxon>Actinomycetes</taxon>
        <taxon>Micrococcales</taxon>
        <taxon>Brevibacteriaceae</taxon>
        <taxon>Sediminivirga</taxon>
    </lineage>
</organism>
<feature type="domain" description="CNNM transmembrane" evidence="13">
    <location>
        <begin position="2"/>
        <end position="189"/>
    </location>
</feature>
<name>A0A8J2XKV3_9MICO</name>
<keyword evidence="7 9" id="KW-0129">CBS domain</keyword>
<dbReference type="InterPro" id="IPR016169">
    <property type="entry name" value="FAD-bd_PCMH_sub2"/>
</dbReference>
<dbReference type="Gene3D" id="3.30.465.10">
    <property type="match status" value="1"/>
</dbReference>
<dbReference type="Gene3D" id="3.10.580.10">
    <property type="entry name" value="CBS-domain"/>
    <property type="match status" value="1"/>
</dbReference>
<reference evidence="14" key="1">
    <citation type="journal article" date="2014" name="Int. J. Syst. Evol. Microbiol.">
        <title>Complete genome sequence of Corynebacterium casei LMG S-19264T (=DSM 44701T), isolated from a smear-ripened cheese.</title>
        <authorList>
            <consortium name="US DOE Joint Genome Institute (JGI-PGF)"/>
            <person name="Walter F."/>
            <person name="Albersmeier A."/>
            <person name="Kalinowski J."/>
            <person name="Ruckert C."/>
        </authorList>
    </citation>
    <scope>NUCLEOTIDE SEQUENCE</scope>
    <source>
        <strain evidence="14">CGMCC 1.12785</strain>
    </source>
</reference>
<keyword evidence="3" id="KW-1003">Cell membrane</keyword>
<evidence type="ECO:0000259" key="13">
    <source>
        <dbReference type="PROSITE" id="PS51846"/>
    </source>
</evidence>
<evidence type="ECO:0000256" key="3">
    <source>
        <dbReference type="ARBA" id="ARBA00022475"/>
    </source>
</evidence>
<evidence type="ECO:0000256" key="10">
    <source>
        <dbReference type="PROSITE-ProRule" id="PRU01193"/>
    </source>
</evidence>
<dbReference type="Pfam" id="PF01595">
    <property type="entry name" value="CNNM"/>
    <property type="match status" value="1"/>
</dbReference>
<dbReference type="SUPFAM" id="SSF56176">
    <property type="entry name" value="FAD-binding/transporter-associated domain-like"/>
    <property type="match status" value="1"/>
</dbReference>
<proteinExistence type="inferred from homology"/>
<keyword evidence="4 10" id="KW-0812">Transmembrane</keyword>
<evidence type="ECO:0000256" key="9">
    <source>
        <dbReference type="PROSITE-ProRule" id="PRU00703"/>
    </source>
</evidence>
<evidence type="ECO:0000313" key="14">
    <source>
        <dbReference type="EMBL" id="GGA17446.1"/>
    </source>
</evidence>
<dbReference type="PANTHER" id="PTHR22777">
    <property type="entry name" value="HEMOLYSIN-RELATED"/>
    <property type="match status" value="1"/>
</dbReference>
<dbReference type="Pfam" id="PF00571">
    <property type="entry name" value="CBS"/>
    <property type="match status" value="2"/>
</dbReference>
<dbReference type="SMART" id="SM00116">
    <property type="entry name" value="CBS"/>
    <property type="match status" value="2"/>
</dbReference>
<dbReference type="GO" id="GO:0005886">
    <property type="term" value="C:plasma membrane"/>
    <property type="evidence" value="ECO:0007669"/>
    <property type="project" value="UniProtKB-SubCell"/>
</dbReference>
<comment type="subcellular location">
    <subcellularLocation>
        <location evidence="1">Cell membrane</location>
        <topology evidence="1">Multi-pass membrane protein</topology>
    </subcellularLocation>
</comment>
<evidence type="ECO:0000313" key="15">
    <source>
        <dbReference type="Proteomes" id="UP000616114"/>
    </source>
</evidence>
<dbReference type="SMART" id="SM01091">
    <property type="entry name" value="CorC_HlyC"/>
    <property type="match status" value="1"/>
</dbReference>
<dbReference type="AlphaFoldDB" id="A0A8J2XKV3"/>
<evidence type="ECO:0000256" key="2">
    <source>
        <dbReference type="ARBA" id="ARBA00006337"/>
    </source>
</evidence>
<dbReference type="Pfam" id="PF03471">
    <property type="entry name" value="CorC_HlyC"/>
    <property type="match status" value="1"/>
</dbReference>
<dbReference type="CDD" id="cd04590">
    <property type="entry name" value="CBS_pair_CorC_HlyC_assoc"/>
    <property type="match status" value="1"/>
</dbReference>
<dbReference type="PROSITE" id="PS51371">
    <property type="entry name" value="CBS"/>
    <property type="match status" value="2"/>
</dbReference>